<name>A0A4R6WEC9_9SPHI</name>
<dbReference type="RefSeq" id="WP_162850164.1">
    <property type="nucleotide sequence ID" value="NZ_SNYV01000017.1"/>
</dbReference>
<organism evidence="1 2">
    <name type="scientific">Sphingobacterium yanglingense</name>
    <dbReference type="NCBI Taxonomy" id="1437280"/>
    <lineage>
        <taxon>Bacteria</taxon>
        <taxon>Pseudomonadati</taxon>
        <taxon>Bacteroidota</taxon>
        <taxon>Sphingobacteriia</taxon>
        <taxon>Sphingobacteriales</taxon>
        <taxon>Sphingobacteriaceae</taxon>
        <taxon>Sphingobacterium</taxon>
    </lineage>
</organism>
<dbReference type="Proteomes" id="UP000295292">
    <property type="component" value="Unassembled WGS sequence"/>
</dbReference>
<evidence type="ECO:0000313" key="1">
    <source>
        <dbReference type="EMBL" id="TDQ75423.1"/>
    </source>
</evidence>
<proteinExistence type="predicted"/>
<dbReference type="EMBL" id="SNYV01000017">
    <property type="protein sequence ID" value="TDQ75423.1"/>
    <property type="molecule type" value="Genomic_DNA"/>
</dbReference>
<keyword evidence="2" id="KW-1185">Reference proteome</keyword>
<gene>
    <name evidence="1" type="ORF">CLV99_4028</name>
</gene>
<sequence>MRTINTIKMLMALVVVVGLTFVSCKKDNNTKPVVPVKLEDVNGNFSGKLALTQGTTKSESTIALSAKNNTISIVDLPVTEIVFSVVKDKVKAQEVINKLGKVKYDVSYTAKVNGSKTAVDLTFAPKAIELQFPVDNANKKVVVNVVAKQAGTYTGKTKALKFGLTVDKVTVDGTAVAPFEAIFYDFQSLVKK</sequence>
<comment type="caution">
    <text evidence="1">The sequence shown here is derived from an EMBL/GenBank/DDBJ whole genome shotgun (WGS) entry which is preliminary data.</text>
</comment>
<evidence type="ECO:0000313" key="2">
    <source>
        <dbReference type="Proteomes" id="UP000295292"/>
    </source>
</evidence>
<reference evidence="1 2" key="1">
    <citation type="submission" date="2019-03" db="EMBL/GenBank/DDBJ databases">
        <title>Genomic Encyclopedia of Archaeal and Bacterial Type Strains, Phase II (KMG-II): from individual species to whole genera.</title>
        <authorList>
            <person name="Goeker M."/>
        </authorList>
    </citation>
    <scope>NUCLEOTIDE SEQUENCE [LARGE SCALE GENOMIC DNA]</scope>
    <source>
        <strain evidence="1 2">DSM 28353</strain>
    </source>
</reference>
<dbReference type="PROSITE" id="PS51257">
    <property type="entry name" value="PROKAR_LIPOPROTEIN"/>
    <property type="match status" value="1"/>
</dbReference>
<dbReference type="AlphaFoldDB" id="A0A4R6WEC9"/>
<accession>A0A4R6WEC9</accession>
<dbReference type="Pfam" id="PF16128">
    <property type="entry name" value="DUF4840"/>
    <property type="match status" value="1"/>
</dbReference>
<protein>
    <submittedName>
        <fullName evidence="1">Uncharacterized protein DUF4840</fullName>
    </submittedName>
</protein>
<dbReference type="InterPro" id="IPR032293">
    <property type="entry name" value="DUF4840"/>
</dbReference>